<feature type="region of interest" description="Disordered" evidence="1">
    <location>
        <begin position="297"/>
        <end position="320"/>
    </location>
</feature>
<evidence type="ECO:0000256" key="1">
    <source>
        <dbReference type="SAM" id="MobiDB-lite"/>
    </source>
</evidence>
<protein>
    <submittedName>
        <fullName evidence="2">Uncharacterized protein</fullName>
    </submittedName>
</protein>
<feature type="compositionally biased region" description="Basic and acidic residues" evidence="1">
    <location>
        <begin position="297"/>
        <end position="309"/>
    </location>
</feature>
<feature type="region of interest" description="Disordered" evidence="1">
    <location>
        <begin position="1"/>
        <end position="145"/>
    </location>
</feature>
<dbReference type="OrthoDB" id="3692888at2759"/>
<dbReference type="AlphaFoldDB" id="A0A9W9C7F5"/>
<accession>A0A9W9C7F5</accession>
<dbReference type="EMBL" id="JAPEUX010000007">
    <property type="protein sequence ID" value="KAJ4348221.1"/>
    <property type="molecule type" value="Genomic_DNA"/>
</dbReference>
<proteinExistence type="predicted"/>
<feature type="compositionally biased region" description="Low complexity" evidence="1">
    <location>
        <begin position="62"/>
        <end position="73"/>
    </location>
</feature>
<sequence length="494" mass="55618">MPPCSSEGSGSSSEEERSSITVSKTQTRRPNTPERRQHGSITFGEGNEKMLKIAQAKAPPVSKKQGTTQSQSSTKKKKSVRPVVPHKRSTPQHRGEESKERPSKVQKTNQSGAKPITSKGGSSLAPICLEDEDDDTLSRQLETAPKIKKNEVTEGKSFFQGLGVRNSRSTWSFAGNSNQGTVNTSEDADLIPSPMTPGEQATRSASKNFSQYQKSIAGSDPYAKRVAQLESELATCKRDYEARIETMKLENDAKVRRMQQDHVSMMAELRREHEATTQQTMQDRETQINNMRQDYETRLHQSQREHESQAEAQSQETKTTLDDIQRTITEQDGEKVQQITVLQTENHLLKDRLKVEKAAHEQLIKDLDQREVFVDTEESVKALEAKNATLSQEIETLKRQRDQYSQEESPTPTHSSSLHASDEMKTTNVRKMFLKIKRKHDTLITVSKKIHDVTINMDLAAWGEFGKHIKDLRKAMEINGDEDGGASQSNEGDR</sequence>
<dbReference type="RefSeq" id="XP_056067609.1">
    <property type="nucleotide sequence ID" value="XM_056218344.1"/>
</dbReference>
<feature type="compositionally biased region" description="Low complexity" evidence="1">
    <location>
        <begin position="1"/>
        <end position="12"/>
    </location>
</feature>
<name>A0A9W9C7F5_9PLEO</name>
<dbReference type="GeneID" id="80913123"/>
<feature type="compositionally biased region" description="Polar residues" evidence="1">
    <location>
        <begin position="406"/>
        <end position="419"/>
    </location>
</feature>
<feature type="compositionally biased region" description="Basic and acidic residues" evidence="1">
    <location>
        <begin position="93"/>
        <end position="103"/>
    </location>
</feature>
<evidence type="ECO:0000313" key="2">
    <source>
        <dbReference type="EMBL" id="KAJ4348221.1"/>
    </source>
</evidence>
<dbReference type="Proteomes" id="UP001140513">
    <property type="component" value="Unassembled WGS sequence"/>
</dbReference>
<feature type="compositionally biased region" description="Basic residues" evidence="1">
    <location>
        <begin position="74"/>
        <end position="91"/>
    </location>
</feature>
<feature type="region of interest" description="Disordered" evidence="1">
    <location>
        <begin position="398"/>
        <end position="424"/>
    </location>
</feature>
<reference evidence="2" key="1">
    <citation type="submission" date="2022-10" db="EMBL/GenBank/DDBJ databases">
        <title>Tapping the CABI collections for fungal endophytes: first genome assemblies for Collariella, Neodidymelliopsis, Ascochyta clinopodiicola, Didymella pomorum, Didymosphaeria variabile, Neocosmospora piperis and Neocucurbitaria cava.</title>
        <authorList>
            <person name="Hill R."/>
        </authorList>
    </citation>
    <scope>NUCLEOTIDE SEQUENCE</scope>
    <source>
        <strain evidence="2">IMI 356815</strain>
    </source>
</reference>
<gene>
    <name evidence="2" type="ORF">N0V89_009593</name>
</gene>
<comment type="caution">
    <text evidence="2">The sequence shown here is derived from an EMBL/GenBank/DDBJ whole genome shotgun (WGS) entry which is preliminary data.</text>
</comment>
<organism evidence="2 3">
    <name type="scientific">Didymosphaeria variabile</name>
    <dbReference type="NCBI Taxonomy" id="1932322"/>
    <lineage>
        <taxon>Eukaryota</taxon>
        <taxon>Fungi</taxon>
        <taxon>Dikarya</taxon>
        <taxon>Ascomycota</taxon>
        <taxon>Pezizomycotina</taxon>
        <taxon>Dothideomycetes</taxon>
        <taxon>Pleosporomycetidae</taxon>
        <taxon>Pleosporales</taxon>
        <taxon>Massarineae</taxon>
        <taxon>Didymosphaeriaceae</taxon>
        <taxon>Didymosphaeria</taxon>
    </lineage>
</organism>
<feature type="compositionally biased region" description="Polar residues" evidence="1">
    <location>
        <begin position="20"/>
        <end position="30"/>
    </location>
</feature>
<evidence type="ECO:0000313" key="3">
    <source>
        <dbReference type="Proteomes" id="UP001140513"/>
    </source>
</evidence>
<keyword evidence="3" id="KW-1185">Reference proteome</keyword>